<sequence>MNLGLVVSTLGRESGLRRLLESIDGQMRAGDRLVVVAQGNLVAVESLAERFRAPHFVIDVTTSERGASRGRNVGVATLPAGTDYLLAFPNDTTWFPEGVLDRLRTLPEEFSAGALTVLDENGPKFELPPEGTPLDRWNVWNVIEMGILIRRSVFDELGGFDPGVGTGAPTPWQAGEATDLLLRLLRDRRDATGFAWQPPDVSVGGVADSRGLSRSERRRKLRGYGRGLGRLVTRWRYPLWWRFAFLLGGMLFGARNRRTNELGDGWWVFLGRFEGMLGRTVGNGTMTAVTR</sequence>
<evidence type="ECO:0000313" key="2">
    <source>
        <dbReference type="Proteomes" id="UP001596306"/>
    </source>
</evidence>
<dbReference type="RefSeq" id="WP_386726726.1">
    <property type="nucleotide sequence ID" value="NZ_JBHSTP010000001.1"/>
</dbReference>
<dbReference type="Gene3D" id="3.90.550.10">
    <property type="entry name" value="Spore Coat Polysaccharide Biosynthesis Protein SpsA, Chain A"/>
    <property type="match status" value="1"/>
</dbReference>
<protein>
    <submittedName>
        <fullName evidence="1">Glycosyltransferase family 2 protein</fullName>
        <ecNumber evidence="1">2.4.-.-</ecNumber>
    </submittedName>
</protein>
<accession>A0ABW1VCT1</accession>
<keyword evidence="2" id="KW-1185">Reference proteome</keyword>
<organism evidence="1 2">
    <name type="scientific">Luethyella okanaganae</name>
    <dbReference type="NCBI Taxonomy" id="69372"/>
    <lineage>
        <taxon>Bacteria</taxon>
        <taxon>Bacillati</taxon>
        <taxon>Actinomycetota</taxon>
        <taxon>Actinomycetes</taxon>
        <taxon>Micrococcales</taxon>
        <taxon>Microbacteriaceae</taxon>
        <taxon>Luethyella</taxon>
    </lineage>
</organism>
<dbReference type="SUPFAM" id="SSF53448">
    <property type="entry name" value="Nucleotide-diphospho-sugar transferases"/>
    <property type="match status" value="1"/>
</dbReference>
<keyword evidence="1" id="KW-0328">Glycosyltransferase</keyword>
<dbReference type="EC" id="2.4.-.-" evidence="1"/>
<dbReference type="GO" id="GO:0016757">
    <property type="term" value="F:glycosyltransferase activity"/>
    <property type="evidence" value="ECO:0007669"/>
    <property type="project" value="UniProtKB-KW"/>
</dbReference>
<keyword evidence="1" id="KW-0808">Transferase</keyword>
<proteinExistence type="predicted"/>
<reference evidence="2" key="1">
    <citation type="journal article" date="2019" name="Int. J. Syst. Evol. Microbiol.">
        <title>The Global Catalogue of Microorganisms (GCM) 10K type strain sequencing project: providing services to taxonomists for standard genome sequencing and annotation.</title>
        <authorList>
            <consortium name="The Broad Institute Genomics Platform"/>
            <consortium name="The Broad Institute Genome Sequencing Center for Infectious Disease"/>
            <person name="Wu L."/>
            <person name="Ma J."/>
        </authorList>
    </citation>
    <scope>NUCLEOTIDE SEQUENCE [LARGE SCALE GENOMIC DNA]</scope>
    <source>
        <strain evidence="2">CCUG 43304</strain>
    </source>
</reference>
<dbReference type="EMBL" id="JBHSTP010000001">
    <property type="protein sequence ID" value="MFC6354811.1"/>
    <property type="molecule type" value="Genomic_DNA"/>
</dbReference>
<evidence type="ECO:0000313" key="1">
    <source>
        <dbReference type="EMBL" id="MFC6354811.1"/>
    </source>
</evidence>
<dbReference type="InterPro" id="IPR029044">
    <property type="entry name" value="Nucleotide-diphossugar_trans"/>
</dbReference>
<comment type="caution">
    <text evidence="1">The sequence shown here is derived from an EMBL/GenBank/DDBJ whole genome shotgun (WGS) entry which is preliminary data.</text>
</comment>
<dbReference type="Proteomes" id="UP001596306">
    <property type="component" value="Unassembled WGS sequence"/>
</dbReference>
<gene>
    <name evidence="1" type="ORF">ACFQB0_01610</name>
</gene>
<name>A0ABW1VCT1_9MICO</name>